<dbReference type="PROSITE" id="PS00122">
    <property type="entry name" value="CARBOXYLESTERASE_B_1"/>
    <property type="match status" value="1"/>
</dbReference>
<dbReference type="GO" id="GO:0052689">
    <property type="term" value="F:carboxylic ester hydrolase activity"/>
    <property type="evidence" value="ECO:0007669"/>
    <property type="project" value="UniProtKB-KW"/>
</dbReference>
<evidence type="ECO:0000313" key="7">
    <source>
        <dbReference type="WBParaSite" id="SMUV_0000276301-mRNA-1"/>
    </source>
</evidence>
<dbReference type="AlphaFoldDB" id="A0A0N5AEU1"/>
<evidence type="ECO:0000256" key="4">
    <source>
        <dbReference type="RuleBase" id="RU361235"/>
    </source>
</evidence>
<evidence type="ECO:0000256" key="2">
    <source>
        <dbReference type="ARBA" id="ARBA00022487"/>
    </source>
</evidence>
<dbReference type="InterPro" id="IPR019826">
    <property type="entry name" value="Carboxylesterase_B_AS"/>
</dbReference>
<evidence type="ECO:0000256" key="1">
    <source>
        <dbReference type="ARBA" id="ARBA00005964"/>
    </source>
</evidence>
<dbReference type="PANTHER" id="PTHR44590:SF4">
    <property type="entry name" value="CARBOXYLIC ESTER HYDROLASE"/>
    <property type="match status" value="1"/>
</dbReference>
<dbReference type="Pfam" id="PF00135">
    <property type="entry name" value="COesterase"/>
    <property type="match status" value="1"/>
</dbReference>
<dbReference type="Proteomes" id="UP000046393">
    <property type="component" value="Unplaced"/>
</dbReference>
<protein>
    <recommendedName>
        <fullName evidence="4">Carboxylic ester hydrolase</fullName>
        <ecNumber evidence="4">3.1.1.-</ecNumber>
    </recommendedName>
</protein>
<dbReference type="InterPro" id="IPR029058">
    <property type="entry name" value="AB_hydrolase_fold"/>
</dbReference>
<sequence>MKLQKILSNGSNNNLVDPIVNTKSGHVEGFLMNTVKGPINVFLGIPYAEPPLGDLRFKKTVPVKAWSGIKMCKRYNNRPQQNDFFWESLVLKTRKSEDCLYLNIMAPSWKPDNEEAGFSVLFYIHGGGYVCDSAARYGYRDISKLVVAKNVVVVTIEYRLGYLGFLCTGDENCKGNFGLWDQVTALQWVYDNIKFFGGNPRRITVSGQSAGATSADLLALSPYSRDLVKQTLLMGGTAESSWSVCKVEEIIEYCKRHAERLGWRGGTSAEMVDFLRRVPASKLGDGMIGNKTIFKTATLPLGPVIDGELLPKSVDELRAEATSKPTLVGVCQSEGLLFTALGGMKCNKKDIYDGLDLISCAIKDLKIDLNAAVKEIYIKGDLEDMNRQTVQRIFVDMLDDLVTNFSSTNFVEKMVEKNANVYMYCLEYCNPVSFGILTFLMPFVAATHGSELTYLFNVNPFASPFRRNRNDRKVTDIFTTVCTNFIKTGDPNIGNGSNSHDVLGFKWEPVSKDTDYYLSVAPKCQLKKNFKDGRLKRLRQILGISRISL</sequence>
<keyword evidence="3 4" id="KW-0378">Hydrolase</keyword>
<organism evidence="6 7">
    <name type="scientific">Syphacia muris</name>
    <dbReference type="NCBI Taxonomy" id="451379"/>
    <lineage>
        <taxon>Eukaryota</taxon>
        <taxon>Metazoa</taxon>
        <taxon>Ecdysozoa</taxon>
        <taxon>Nematoda</taxon>
        <taxon>Chromadorea</taxon>
        <taxon>Rhabditida</taxon>
        <taxon>Spirurina</taxon>
        <taxon>Oxyuridomorpha</taxon>
        <taxon>Oxyuroidea</taxon>
        <taxon>Oxyuridae</taxon>
        <taxon>Syphacia</taxon>
    </lineage>
</organism>
<keyword evidence="2" id="KW-0719">Serine esterase</keyword>
<dbReference type="PANTHER" id="PTHR44590">
    <property type="entry name" value="CARBOXYLIC ESTER HYDROLASE-RELATED"/>
    <property type="match status" value="1"/>
</dbReference>
<dbReference type="SUPFAM" id="SSF53474">
    <property type="entry name" value="alpha/beta-Hydrolases"/>
    <property type="match status" value="1"/>
</dbReference>
<reference evidence="7" key="1">
    <citation type="submission" date="2017-02" db="UniProtKB">
        <authorList>
            <consortium name="WormBaseParasite"/>
        </authorList>
    </citation>
    <scope>IDENTIFICATION</scope>
</reference>
<dbReference type="Gene3D" id="3.40.50.1820">
    <property type="entry name" value="alpha/beta hydrolase"/>
    <property type="match status" value="1"/>
</dbReference>
<dbReference type="STRING" id="451379.A0A0N5AEU1"/>
<dbReference type="InterPro" id="IPR002018">
    <property type="entry name" value="CarbesteraseB"/>
</dbReference>
<proteinExistence type="inferred from homology"/>
<evidence type="ECO:0000313" key="6">
    <source>
        <dbReference type="Proteomes" id="UP000046393"/>
    </source>
</evidence>
<name>A0A0N5AEU1_9BILA</name>
<dbReference type="EC" id="3.1.1.-" evidence="4"/>
<evidence type="ECO:0000259" key="5">
    <source>
        <dbReference type="Pfam" id="PF00135"/>
    </source>
</evidence>
<comment type="similarity">
    <text evidence="1 4">Belongs to the type-B carboxylesterase/lipase family.</text>
</comment>
<keyword evidence="6" id="KW-1185">Reference proteome</keyword>
<evidence type="ECO:0000256" key="3">
    <source>
        <dbReference type="ARBA" id="ARBA00022801"/>
    </source>
</evidence>
<dbReference type="WBParaSite" id="SMUV_0000276301-mRNA-1">
    <property type="protein sequence ID" value="SMUV_0000276301-mRNA-1"/>
    <property type="gene ID" value="SMUV_0000276301"/>
</dbReference>
<accession>A0A0N5AEU1</accession>
<dbReference type="ESTHER" id="9bila-a0a0n5aeu1">
    <property type="family name" value="Carb_B_Nematoda"/>
</dbReference>
<feature type="domain" description="Carboxylesterase type B" evidence="5">
    <location>
        <begin position="17"/>
        <end position="534"/>
    </location>
</feature>